<dbReference type="EMBL" id="GBHO01014459">
    <property type="protein sequence ID" value="JAG29145.1"/>
    <property type="molecule type" value="Transcribed_RNA"/>
</dbReference>
<gene>
    <name evidence="1" type="ORF">CM83_104594</name>
</gene>
<dbReference type="Gene3D" id="3.10.10.10">
    <property type="entry name" value="HIV Type 1 Reverse Transcriptase, subunit A, domain 1"/>
    <property type="match status" value="1"/>
</dbReference>
<dbReference type="GO" id="GO:0071897">
    <property type="term" value="P:DNA biosynthetic process"/>
    <property type="evidence" value="ECO:0007669"/>
    <property type="project" value="UniProtKB-ARBA"/>
</dbReference>
<protein>
    <submittedName>
        <fullName evidence="1">Uncharacterized protein</fullName>
    </submittedName>
</protein>
<dbReference type="Gene3D" id="3.30.70.270">
    <property type="match status" value="1"/>
</dbReference>
<organism evidence="1">
    <name type="scientific">Lygus hesperus</name>
    <name type="common">Western plant bug</name>
    <dbReference type="NCBI Taxonomy" id="30085"/>
    <lineage>
        <taxon>Eukaryota</taxon>
        <taxon>Metazoa</taxon>
        <taxon>Ecdysozoa</taxon>
        <taxon>Arthropoda</taxon>
        <taxon>Hexapoda</taxon>
        <taxon>Insecta</taxon>
        <taxon>Pterygota</taxon>
        <taxon>Neoptera</taxon>
        <taxon>Paraneoptera</taxon>
        <taxon>Hemiptera</taxon>
        <taxon>Heteroptera</taxon>
        <taxon>Panheteroptera</taxon>
        <taxon>Cimicomorpha</taxon>
        <taxon>Miridae</taxon>
        <taxon>Mirini</taxon>
        <taxon>Lygus</taxon>
    </lineage>
</organism>
<reference evidence="1" key="2">
    <citation type="submission" date="2014-07" db="EMBL/GenBank/DDBJ databases">
        <authorList>
            <person name="Hull J."/>
        </authorList>
    </citation>
    <scope>NUCLEOTIDE SEQUENCE</scope>
</reference>
<feature type="non-terminal residue" evidence="1">
    <location>
        <position position="154"/>
    </location>
</feature>
<dbReference type="InterPro" id="IPR043128">
    <property type="entry name" value="Rev_trsase/Diguanyl_cyclase"/>
</dbReference>
<reference evidence="1" key="1">
    <citation type="journal article" date="2014" name="PLoS ONE">
        <title>Transcriptome-Based Identification of ABC Transporters in the Western Tarnished Plant Bug Lygus hesperus.</title>
        <authorList>
            <person name="Hull J.J."/>
            <person name="Chaney K."/>
            <person name="Geib S.M."/>
            <person name="Fabrick J.A."/>
            <person name="Brent C.S."/>
            <person name="Walsh D."/>
            <person name="Lavine L.C."/>
        </authorList>
    </citation>
    <scope>NUCLEOTIDE SEQUENCE</scope>
</reference>
<proteinExistence type="predicted"/>
<sequence>SIQSSKELLEVSSIQRYAGRLKHFSNAWSKITSNCVILNWIQGYRLPFTDIPFQKEPPTPKCFSREEISQIRTCIKNLITVGAVVSCKHQPDQFVSSIFLADKPGGKKRFILNLKKLNTFLDPPHYKMEDHRTLCNIMGKNCYAATVDLKDAYY</sequence>
<dbReference type="InterPro" id="IPR043502">
    <property type="entry name" value="DNA/RNA_pol_sf"/>
</dbReference>
<dbReference type="SUPFAM" id="SSF56672">
    <property type="entry name" value="DNA/RNA polymerases"/>
    <property type="match status" value="1"/>
</dbReference>
<feature type="non-terminal residue" evidence="1">
    <location>
        <position position="1"/>
    </location>
</feature>
<accession>A0A0A9YI14</accession>
<evidence type="ECO:0000313" key="1">
    <source>
        <dbReference type="EMBL" id="JAG29145.1"/>
    </source>
</evidence>
<dbReference type="AlphaFoldDB" id="A0A0A9YI14"/>
<name>A0A0A9YI14_LYGHE</name>